<comment type="caution">
    <text evidence="2">The sequence shown here is derived from an EMBL/GenBank/DDBJ whole genome shotgun (WGS) entry which is preliminary data.</text>
</comment>
<keyword evidence="1" id="KW-0732">Signal</keyword>
<dbReference type="SUPFAM" id="SSF75011">
    <property type="entry name" value="3-carboxy-cis,cis-mucoante lactonizing enzyme"/>
    <property type="match status" value="1"/>
</dbReference>
<dbReference type="AlphaFoldDB" id="A0AAD8UIP1"/>
<gene>
    <name evidence="2" type="ORF">BDZ83DRAFT_630105</name>
</gene>
<reference evidence="2" key="1">
    <citation type="submission" date="2021-12" db="EMBL/GenBank/DDBJ databases">
        <title>Comparative genomics, transcriptomics and evolutionary studies reveal genomic signatures of adaptation to plant cell wall in hemibiotrophic fungi.</title>
        <authorList>
            <consortium name="DOE Joint Genome Institute"/>
            <person name="Baroncelli R."/>
            <person name="Diaz J.F."/>
            <person name="Benocci T."/>
            <person name="Peng M."/>
            <person name="Battaglia E."/>
            <person name="Haridas S."/>
            <person name="Andreopoulos W."/>
            <person name="Labutti K."/>
            <person name="Pangilinan J."/>
            <person name="Floch G.L."/>
            <person name="Makela M.R."/>
            <person name="Henrissat B."/>
            <person name="Grigoriev I.V."/>
            <person name="Crouch J.A."/>
            <person name="De Vries R.P."/>
            <person name="Sukno S.A."/>
            <person name="Thon M.R."/>
        </authorList>
    </citation>
    <scope>NUCLEOTIDE SEQUENCE</scope>
    <source>
        <strain evidence="2">CBS 112980</strain>
    </source>
</reference>
<name>A0AAD8UIP1_GLOAC</name>
<dbReference type="GeneID" id="85392697"/>
<accession>A0AAD8UIP1</accession>
<dbReference type="EMBL" id="JAHMHS010000084">
    <property type="protein sequence ID" value="KAK1721430.1"/>
    <property type="molecule type" value="Genomic_DNA"/>
</dbReference>
<evidence type="ECO:0000313" key="2">
    <source>
        <dbReference type="EMBL" id="KAK1721430.1"/>
    </source>
</evidence>
<sequence length="396" mass="40382">MRQHIILSCCFVASISIVSGRMMGCKAGSQPGKAIYTITNDQANSVIAIPISSNGMLAKGATFSTGGSGSNFLDGTSNEPAAPDALASQSALTIAGNSLFAVNAGSNTVTMFTIDPSNPTRLTMMGRPVSVPGQFPNTIAASMKHNIVCVGCSGAQSGVSCARFSTYGLESMDTLRPVGLSQTTPPVGPTNTISQVFFSNDQGYLFTTVKGDPSQNKTGFLGAYKVNSEGLVEQSGPQSSPNGTAVLFGSSTIPKSNNLFVTDASFGGAVLSFDSKTSTASVKGMGVISGQKATCWVAVSSATGSAFVTDVGTNRLVEMSLNDASIKGILDLSANGDPGLTDLRASGRFVYALSPGNGTTQSAITVVDAVAKKQVQHFALGELGVGKSAQGMAVML</sequence>
<dbReference type="InterPro" id="IPR015943">
    <property type="entry name" value="WD40/YVTN_repeat-like_dom_sf"/>
</dbReference>
<dbReference type="Gene3D" id="2.130.10.10">
    <property type="entry name" value="YVTN repeat-like/Quinoprotein amine dehydrogenase"/>
    <property type="match status" value="2"/>
</dbReference>
<feature type="chain" id="PRO_5042227779" description="3-carboxymuconate cyclase" evidence="1">
    <location>
        <begin position="21"/>
        <end position="396"/>
    </location>
</feature>
<keyword evidence="3" id="KW-1185">Reference proteome</keyword>
<evidence type="ECO:0000256" key="1">
    <source>
        <dbReference type="SAM" id="SignalP"/>
    </source>
</evidence>
<proteinExistence type="predicted"/>
<dbReference type="RefSeq" id="XP_060362226.1">
    <property type="nucleotide sequence ID" value="XM_060508798.1"/>
</dbReference>
<evidence type="ECO:0008006" key="4">
    <source>
        <dbReference type="Google" id="ProtNLM"/>
    </source>
</evidence>
<organism evidence="2 3">
    <name type="scientific">Glomerella acutata</name>
    <name type="common">Colletotrichum acutatum</name>
    <dbReference type="NCBI Taxonomy" id="27357"/>
    <lineage>
        <taxon>Eukaryota</taxon>
        <taxon>Fungi</taxon>
        <taxon>Dikarya</taxon>
        <taxon>Ascomycota</taxon>
        <taxon>Pezizomycotina</taxon>
        <taxon>Sordariomycetes</taxon>
        <taxon>Hypocreomycetidae</taxon>
        <taxon>Glomerellales</taxon>
        <taxon>Glomerellaceae</taxon>
        <taxon>Colletotrichum</taxon>
        <taxon>Colletotrichum acutatum species complex</taxon>
    </lineage>
</organism>
<feature type="signal peptide" evidence="1">
    <location>
        <begin position="1"/>
        <end position="20"/>
    </location>
</feature>
<evidence type="ECO:0000313" key="3">
    <source>
        <dbReference type="Proteomes" id="UP001244207"/>
    </source>
</evidence>
<dbReference type="Proteomes" id="UP001244207">
    <property type="component" value="Unassembled WGS sequence"/>
</dbReference>
<protein>
    <recommendedName>
        <fullName evidence="4">3-carboxymuconate cyclase</fullName>
    </recommendedName>
</protein>